<feature type="binding site" evidence="15">
    <location>
        <position position="423"/>
    </location>
    <ligand>
        <name>Zn(2+)</name>
        <dbReference type="ChEBI" id="CHEBI:29105"/>
        <note>catalytic</note>
    </ligand>
</feature>
<feature type="binding site" evidence="15">
    <location>
        <position position="499"/>
    </location>
    <ligand>
        <name>Zn(2+)</name>
        <dbReference type="ChEBI" id="CHEBI:29105"/>
        <note>catalytic</note>
    </ligand>
</feature>
<comment type="subunit">
    <text evidence="15">Homohexamer.</text>
</comment>
<evidence type="ECO:0000256" key="2">
    <source>
        <dbReference type="ARBA" id="ARBA00010044"/>
    </source>
</evidence>
<comment type="cofactor">
    <cofactor evidence="15">
        <name>Zn(2+)</name>
        <dbReference type="ChEBI" id="CHEBI:29105"/>
    </cofactor>
    <text evidence="15">Binds 1 zinc ion per subunit.</text>
</comment>
<dbReference type="Pfam" id="PF00004">
    <property type="entry name" value="AAA"/>
    <property type="match status" value="1"/>
</dbReference>
<dbReference type="NCBIfam" id="TIGR01241">
    <property type="entry name" value="FtsH_fam"/>
    <property type="match status" value="1"/>
</dbReference>
<evidence type="ECO:0000256" key="9">
    <source>
        <dbReference type="ARBA" id="ARBA00022833"/>
    </source>
</evidence>
<dbReference type="AlphaFoldDB" id="Q21WW7"/>
<dbReference type="GO" id="GO:0030163">
    <property type="term" value="P:protein catabolic process"/>
    <property type="evidence" value="ECO:0007669"/>
    <property type="project" value="UniProtKB-UniRule"/>
</dbReference>
<feature type="active site" evidence="15">
    <location>
        <position position="424"/>
    </location>
</feature>
<evidence type="ECO:0000256" key="8">
    <source>
        <dbReference type="ARBA" id="ARBA00022801"/>
    </source>
</evidence>
<dbReference type="InterPro" id="IPR003960">
    <property type="entry name" value="ATPase_AAA_CS"/>
</dbReference>
<keyword evidence="10 15" id="KW-0067">ATP-binding</keyword>
<protein>
    <recommendedName>
        <fullName evidence="15">ATP-dependent zinc metalloprotease FtsH</fullName>
        <ecNumber evidence="15">3.4.24.-</ecNumber>
    </recommendedName>
</protein>
<dbReference type="InterPro" id="IPR003959">
    <property type="entry name" value="ATPase_AAA_core"/>
</dbReference>
<dbReference type="Proteomes" id="UP000008332">
    <property type="component" value="Chromosome"/>
</dbReference>
<feature type="domain" description="AAA+ ATPase" evidence="18">
    <location>
        <begin position="193"/>
        <end position="332"/>
    </location>
</feature>
<evidence type="ECO:0000256" key="17">
    <source>
        <dbReference type="SAM" id="MobiDB-lite"/>
    </source>
</evidence>
<dbReference type="HOGENOM" id="CLU_000688_16_2_4"/>
<dbReference type="eggNOG" id="COG0465">
    <property type="taxonomic scope" value="Bacteria"/>
</dbReference>
<sequence length="639" mass="70131">MNNQWFSKIAVWLVIALVLFTVFKQFDARGPASAGYLGYSDFLEEVRNNRIKSAVIQEGQGGTEIVAVTTDDRRVRTTATYLDRGLVGDLIANDVKFDVKPREEGSLLMTLLVSWGPMLLLIGVWVYFMRQMQGGGKGGAFSFGKSKARLLDENTNLVTFADVAGCDEAKEEVKEVVDFLKDPAKFQKLGGRIPRGLLLVGPPGTGKTLLAKGIAGEAKVPFFSISGSDFVEMFVGVGASRVRDMFENAKKNAPCIIFIDEIDAVGRQRGAGLGGGNDEREQTLNQMLVEMDGFETNVGVIVVAATNRPDILDSALLRPGRFDRQVYVTLPDIRGREQILNVHMRKVPLGQDVNAGVIARGTPGMSGADLANLCNEAALMAARRNARTVEMADFEKAKDKILMGPERKSMVMPESERKNTAYHESGHALIGKLLSKCDPVHKVTIIPRGRALGVTMSLPAQDRYSYDSEYMLHQISMLFGGRIAEEVFMNQMTTGASNDFERATHIARDMVTRYGMTDALGPMVYAENEGEVFLGRSVTKTTTMSEETMQKVDAEVRRIIDQQYSLARKLIEDNRDKMHAMAKALLEWETIDSEQLDDIMAGKEPRPPKDWTPRIPPAGSDSSSGGTPAVKTDVAPTAA</sequence>
<keyword evidence="5 15" id="KW-0812">Transmembrane</keyword>
<feature type="region of interest" description="Disordered" evidence="17">
    <location>
        <begin position="598"/>
        <end position="639"/>
    </location>
</feature>
<name>Q21WW7_ALBFT</name>
<evidence type="ECO:0000256" key="1">
    <source>
        <dbReference type="ARBA" id="ARBA00004370"/>
    </source>
</evidence>
<dbReference type="GO" id="GO:0004222">
    <property type="term" value="F:metalloendopeptidase activity"/>
    <property type="evidence" value="ECO:0007669"/>
    <property type="project" value="InterPro"/>
</dbReference>
<dbReference type="SMART" id="SM00382">
    <property type="entry name" value="AAA"/>
    <property type="match status" value="1"/>
</dbReference>
<comment type="function">
    <text evidence="15">Acts as a processive, ATP-dependent zinc metallopeptidase for both cytoplasmic and membrane proteins. Plays a role in the quality control of integral membrane proteins.</text>
</comment>
<dbReference type="InterPro" id="IPR000642">
    <property type="entry name" value="Peptidase_M41"/>
</dbReference>
<accession>Q21WW7</accession>
<keyword evidence="6 15" id="KW-0479">Metal-binding</keyword>
<comment type="similarity">
    <text evidence="14 15">In the central section; belongs to the AAA ATPase family.</text>
</comment>
<dbReference type="GO" id="GO:0004176">
    <property type="term" value="F:ATP-dependent peptidase activity"/>
    <property type="evidence" value="ECO:0007669"/>
    <property type="project" value="InterPro"/>
</dbReference>
<keyword evidence="8 15" id="KW-0378">Hydrolase</keyword>
<dbReference type="Pfam" id="PF06480">
    <property type="entry name" value="FtsH_ext"/>
    <property type="match status" value="1"/>
</dbReference>
<keyword evidence="3 15" id="KW-1003">Cell membrane</keyword>
<dbReference type="InterPro" id="IPR037219">
    <property type="entry name" value="Peptidase_M41-like"/>
</dbReference>
<evidence type="ECO:0000313" key="19">
    <source>
        <dbReference type="EMBL" id="ABD69736.1"/>
    </source>
</evidence>
<dbReference type="CDD" id="cd19501">
    <property type="entry name" value="RecA-like_FtsH"/>
    <property type="match status" value="1"/>
</dbReference>
<dbReference type="PROSITE" id="PS00674">
    <property type="entry name" value="AAA"/>
    <property type="match status" value="1"/>
</dbReference>
<keyword evidence="13 15" id="KW-0472">Membrane</keyword>
<evidence type="ECO:0000256" key="7">
    <source>
        <dbReference type="ARBA" id="ARBA00022741"/>
    </source>
</evidence>
<evidence type="ECO:0000256" key="4">
    <source>
        <dbReference type="ARBA" id="ARBA00022670"/>
    </source>
</evidence>
<evidence type="ECO:0000256" key="16">
    <source>
        <dbReference type="RuleBase" id="RU003651"/>
    </source>
</evidence>
<evidence type="ECO:0000256" key="14">
    <source>
        <dbReference type="ARBA" id="ARBA00061570"/>
    </source>
</evidence>
<dbReference type="FunFam" id="3.40.50.300:FF:000001">
    <property type="entry name" value="ATP-dependent zinc metalloprotease FtsH"/>
    <property type="match status" value="1"/>
</dbReference>
<comment type="similarity">
    <text evidence="2 15">In the C-terminal section; belongs to the peptidase M41 family.</text>
</comment>
<reference evidence="20" key="1">
    <citation type="submission" date="2006-02" db="EMBL/GenBank/DDBJ databases">
        <title>Complete sequence of chromosome of Rhodoferax ferrireducens DSM 15236.</title>
        <authorList>
            <person name="Copeland A."/>
            <person name="Lucas S."/>
            <person name="Lapidus A."/>
            <person name="Barry K."/>
            <person name="Detter J.C."/>
            <person name="Glavina del Rio T."/>
            <person name="Hammon N."/>
            <person name="Israni S."/>
            <person name="Pitluck S."/>
            <person name="Brettin T."/>
            <person name="Bruce D."/>
            <person name="Han C."/>
            <person name="Tapia R."/>
            <person name="Gilna P."/>
            <person name="Kiss H."/>
            <person name="Schmutz J."/>
            <person name="Larimer F."/>
            <person name="Land M."/>
            <person name="Kyrpides N."/>
            <person name="Ivanova N."/>
            <person name="Richardson P."/>
        </authorList>
    </citation>
    <scope>NUCLEOTIDE SEQUENCE [LARGE SCALE GENOMIC DNA]</scope>
    <source>
        <strain evidence="20">ATCC BAA-621 / DSM 15236 / T118</strain>
    </source>
</reference>
<dbReference type="GO" id="GO:0006508">
    <property type="term" value="P:proteolysis"/>
    <property type="evidence" value="ECO:0007669"/>
    <property type="project" value="UniProtKB-KW"/>
</dbReference>
<keyword evidence="12 15" id="KW-0482">Metalloprotease</keyword>
<keyword evidence="20" id="KW-1185">Reference proteome</keyword>
<dbReference type="InterPro" id="IPR003593">
    <property type="entry name" value="AAA+_ATPase"/>
</dbReference>
<evidence type="ECO:0000256" key="5">
    <source>
        <dbReference type="ARBA" id="ARBA00022692"/>
    </source>
</evidence>
<dbReference type="PANTHER" id="PTHR23076:SF97">
    <property type="entry name" value="ATP-DEPENDENT ZINC METALLOPROTEASE YME1L1"/>
    <property type="match status" value="1"/>
</dbReference>
<dbReference type="Gene3D" id="1.10.8.60">
    <property type="match status" value="1"/>
</dbReference>
<dbReference type="GO" id="GO:0008270">
    <property type="term" value="F:zinc ion binding"/>
    <property type="evidence" value="ECO:0007669"/>
    <property type="project" value="UniProtKB-UniRule"/>
</dbReference>
<dbReference type="Pfam" id="PF17862">
    <property type="entry name" value="AAA_lid_3"/>
    <property type="match status" value="1"/>
</dbReference>
<dbReference type="RefSeq" id="WP_011464304.1">
    <property type="nucleotide sequence ID" value="NC_007908.1"/>
</dbReference>
<dbReference type="Pfam" id="PF01434">
    <property type="entry name" value="Peptidase_M41"/>
    <property type="match status" value="1"/>
</dbReference>
<dbReference type="InterPro" id="IPR011546">
    <property type="entry name" value="Pept_M41_FtsH_extracell"/>
</dbReference>
<comment type="similarity">
    <text evidence="16">Belongs to the AAA ATPase family.</text>
</comment>
<keyword evidence="9 15" id="KW-0862">Zinc</keyword>
<dbReference type="Gene3D" id="3.40.50.300">
    <property type="entry name" value="P-loop containing nucleotide triphosphate hydrolases"/>
    <property type="match status" value="1"/>
</dbReference>
<evidence type="ECO:0000256" key="10">
    <source>
        <dbReference type="ARBA" id="ARBA00022840"/>
    </source>
</evidence>
<dbReference type="STRING" id="338969.Rfer_2011"/>
<gene>
    <name evidence="15" type="primary">ftsH</name>
    <name evidence="19" type="ordered locus">Rfer_2011</name>
</gene>
<feature type="binding site" evidence="15">
    <location>
        <begin position="201"/>
        <end position="208"/>
    </location>
    <ligand>
        <name>ATP</name>
        <dbReference type="ChEBI" id="CHEBI:30616"/>
    </ligand>
</feature>
<dbReference type="InterPro" id="IPR005936">
    <property type="entry name" value="FtsH"/>
</dbReference>
<feature type="compositionally biased region" description="Basic and acidic residues" evidence="17">
    <location>
        <begin position="600"/>
        <end position="612"/>
    </location>
</feature>
<dbReference type="FunFam" id="1.20.58.760:FF:000001">
    <property type="entry name" value="ATP-dependent zinc metalloprotease FtsH"/>
    <property type="match status" value="1"/>
</dbReference>
<dbReference type="OrthoDB" id="9809379at2"/>
<dbReference type="InterPro" id="IPR041569">
    <property type="entry name" value="AAA_lid_3"/>
</dbReference>
<evidence type="ECO:0000256" key="3">
    <source>
        <dbReference type="ARBA" id="ARBA00022475"/>
    </source>
</evidence>
<feature type="binding site" evidence="15">
    <location>
        <position position="427"/>
    </location>
    <ligand>
        <name>Zn(2+)</name>
        <dbReference type="ChEBI" id="CHEBI:29105"/>
        <note>catalytic</note>
    </ligand>
</feature>
<dbReference type="PANTHER" id="PTHR23076">
    <property type="entry name" value="METALLOPROTEASE M41 FTSH"/>
    <property type="match status" value="1"/>
</dbReference>
<dbReference type="FunFam" id="1.10.8.60:FF:000001">
    <property type="entry name" value="ATP-dependent zinc metalloprotease FtsH"/>
    <property type="match status" value="1"/>
</dbReference>
<dbReference type="MEROPS" id="M41.001"/>
<dbReference type="KEGG" id="rfr:Rfer_2011"/>
<organism evidence="19 20">
    <name type="scientific">Albidiferax ferrireducens (strain ATCC BAA-621 / DSM 15236 / T118)</name>
    <name type="common">Rhodoferax ferrireducens</name>
    <dbReference type="NCBI Taxonomy" id="338969"/>
    <lineage>
        <taxon>Bacteria</taxon>
        <taxon>Pseudomonadati</taxon>
        <taxon>Pseudomonadota</taxon>
        <taxon>Betaproteobacteria</taxon>
        <taxon>Burkholderiales</taxon>
        <taxon>Comamonadaceae</taxon>
        <taxon>Rhodoferax</taxon>
    </lineage>
</organism>
<evidence type="ECO:0000313" key="20">
    <source>
        <dbReference type="Proteomes" id="UP000008332"/>
    </source>
</evidence>
<evidence type="ECO:0000256" key="11">
    <source>
        <dbReference type="ARBA" id="ARBA00022989"/>
    </source>
</evidence>
<dbReference type="GO" id="GO:0016887">
    <property type="term" value="F:ATP hydrolysis activity"/>
    <property type="evidence" value="ECO:0007669"/>
    <property type="project" value="UniProtKB-UniRule"/>
</dbReference>
<dbReference type="SUPFAM" id="SSF52540">
    <property type="entry name" value="P-loop containing nucleoside triphosphate hydrolases"/>
    <property type="match status" value="1"/>
</dbReference>
<dbReference type="InterPro" id="IPR027417">
    <property type="entry name" value="P-loop_NTPase"/>
</dbReference>
<dbReference type="Gene3D" id="1.20.58.760">
    <property type="entry name" value="Peptidase M41"/>
    <property type="match status" value="1"/>
</dbReference>
<evidence type="ECO:0000256" key="15">
    <source>
        <dbReference type="HAMAP-Rule" id="MF_01458"/>
    </source>
</evidence>
<evidence type="ECO:0000256" key="12">
    <source>
        <dbReference type="ARBA" id="ARBA00023049"/>
    </source>
</evidence>
<dbReference type="HAMAP" id="MF_01458">
    <property type="entry name" value="FtsH"/>
    <property type="match status" value="1"/>
</dbReference>
<dbReference type="SUPFAM" id="SSF140990">
    <property type="entry name" value="FtsH protease domain-like"/>
    <property type="match status" value="1"/>
</dbReference>
<keyword evidence="15" id="KW-0997">Cell inner membrane</keyword>
<evidence type="ECO:0000259" key="18">
    <source>
        <dbReference type="SMART" id="SM00382"/>
    </source>
</evidence>
<dbReference type="GO" id="GO:0005886">
    <property type="term" value="C:plasma membrane"/>
    <property type="evidence" value="ECO:0007669"/>
    <property type="project" value="UniProtKB-SubCell"/>
</dbReference>
<comment type="caution">
    <text evidence="15">Lacks conserved residue(s) required for the propagation of feature annotation.</text>
</comment>
<feature type="transmembrane region" description="Helical" evidence="15">
    <location>
        <begin position="107"/>
        <end position="128"/>
    </location>
</feature>
<keyword evidence="4 15" id="KW-0645">Protease</keyword>
<evidence type="ECO:0000256" key="13">
    <source>
        <dbReference type="ARBA" id="ARBA00023136"/>
    </source>
</evidence>
<dbReference type="GO" id="GO:0005524">
    <property type="term" value="F:ATP binding"/>
    <property type="evidence" value="ECO:0007669"/>
    <property type="project" value="UniProtKB-UniRule"/>
</dbReference>
<keyword evidence="7 15" id="KW-0547">Nucleotide-binding</keyword>
<evidence type="ECO:0000256" key="6">
    <source>
        <dbReference type="ARBA" id="ARBA00022723"/>
    </source>
</evidence>
<comment type="subcellular location">
    <subcellularLocation>
        <location evidence="15">Cell inner membrane</location>
        <topology evidence="15">Multi-pass membrane protein</topology>
        <orientation evidence="15">Cytoplasmic side</orientation>
    </subcellularLocation>
    <subcellularLocation>
        <location evidence="1">Membrane</location>
    </subcellularLocation>
</comment>
<dbReference type="EC" id="3.4.24.-" evidence="15"/>
<keyword evidence="11 15" id="KW-1133">Transmembrane helix</keyword>
<dbReference type="EMBL" id="CP000267">
    <property type="protein sequence ID" value="ABD69736.1"/>
    <property type="molecule type" value="Genomic_DNA"/>
</dbReference>
<proteinExistence type="inferred from homology"/>
<dbReference type="Gene3D" id="3.30.720.210">
    <property type="match status" value="1"/>
</dbReference>